<keyword evidence="3" id="KW-1185">Reference proteome</keyword>
<feature type="non-terminal residue" evidence="2">
    <location>
        <position position="1"/>
    </location>
</feature>
<dbReference type="PANTHER" id="PTHR47027">
    <property type="entry name" value="REVERSE TRANSCRIPTASE DOMAIN-CONTAINING PROTEIN"/>
    <property type="match status" value="1"/>
</dbReference>
<dbReference type="EMBL" id="AGNL01019848">
    <property type="protein sequence ID" value="EJK61537.1"/>
    <property type="molecule type" value="Genomic_DNA"/>
</dbReference>
<feature type="compositionally biased region" description="Basic and acidic residues" evidence="1">
    <location>
        <begin position="320"/>
        <end position="335"/>
    </location>
</feature>
<accession>K0STA4</accession>
<evidence type="ECO:0000256" key="1">
    <source>
        <dbReference type="SAM" id="MobiDB-lite"/>
    </source>
</evidence>
<protein>
    <recommendedName>
        <fullName evidence="4">Reverse transcriptase domain-containing protein</fullName>
    </recommendedName>
</protein>
<comment type="caution">
    <text evidence="2">The sequence shown here is derived from an EMBL/GenBank/DDBJ whole genome shotgun (WGS) entry which is preliminary data.</text>
</comment>
<proteinExistence type="predicted"/>
<dbReference type="AlphaFoldDB" id="K0STA4"/>
<feature type="region of interest" description="Disordered" evidence="1">
    <location>
        <begin position="298"/>
        <end position="341"/>
    </location>
</feature>
<sequence length="361" mass="41677">NCATGKFSNSKTEVYFPRRSFWHQEALSAGVTEEDAAAIVSETDNEPETQKERRQNTEQAIYAAHPNTQPIVLESENERITFTFNFTYLGRVFSGNLRDCEAIRTRIAKANAAFACLVKFFKRKEIKLDYKKKIFEGICVNLLLWGCESWALRVDHIRDLEVWLHRKIRKILGITIYQVMDDHSLKNNRIRRMFGNTNCIQTMIDVRRMKLLGDMTQGKNSVQCPARQMLIAFSVNPREAAGGRPLKSNKESLHDSLVRSLKKAGFTIDRFGSLKDWYWDFLNPTFVNELIAFLKDNSKPIPRRSNPGSQYTYHPRYSSRHSDSRRAEQDRDARQHGSAYHRLHIRTESAGHLSAFDIGGL</sequence>
<evidence type="ECO:0000313" key="3">
    <source>
        <dbReference type="Proteomes" id="UP000266841"/>
    </source>
</evidence>
<organism evidence="2 3">
    <name type="scientific">Thalassiosira oceanica</name>
    <name type="common">Marine diatom</name>
    <dbReference type="NCBI Taxonomy" id="159749"/>
    <lineage>
        <taxon>Eukaryota</taxon>
        <taxon>Sar</taxon>
        <taxon>Stramenopiles</taxon>
        <taxon>Ochrophyta</taxon>
        <taxon>Bacillariophyta</taxon>
        <taxon>Coscinodiscophyceae</taxon>
        <taxon>Thalassiosirophycidae</taxon>
        <taxon>Thalassiosirales</taxon>
        <taxon>Thalassiosiraceae</taxon>
        <taxon>Thalassiosira</taxon>
    </lineage>
</organism>
<evidence type="ECO:0008006" key="4">
    <source>
        <dbReference type="Google" id="ProtNLM"/>
    </source>
</evidence>
<dbReference type="Proteomes" id="UP000266841">
    <property type="component" value="Unassembled WGS sequence"/>
</dbReference>
<name>K0STA4_THAOC</name>
<evidence type="ECO:0000313" key="2">
    <source>
        <dbReference type="EMBL" id="EJK61537.1"/>
    </source>
</evidence>
<dbReference type="OrthoDB" id="6279956at2759"/>
<reference evidence="2 3" key="1">
    <citation type="journal article" date="2012" name="Genome Biol.">
        <title>Genome and low-iron response of an oceanic diatom adapted to chronic iron limitation.</title>
        <authorList>
            <person name="Lommer M."/>
            <person name="Specht M."/>
            <person name="Roy A.S."/>
            <person name="Kraemer L."/>
            <person name="Andreson R."/>
            <person name="Gutowska M.A."/>
            <person name="Wolf J."/>
            <person name="Bergner S.V."/>
            <person name="Schilhabel M.B."/>
            <person name="Klostermeier U.C."/>
            <person name="Beiko R.G."/>
            <person name="Rosenstiel P."/>
            <person name="Hippler M."/>
            <person name="Laroche J."/>
        </authorList>
    </citation>
    <scope>NUCLEOTIDE SEQUENCE [LARGE SCALE GENOMIC DNA]</scope>
    <source>
        <strain evidence="2 3">CCMP1005</strain>
    </source>
</reference>
<gene>
    <name evidence="2" type="ORF">THAOC_17957</name>
</gene>
<dbReference type="PANTHER" id="PTHR47027:SF20">
    <property type="entry name" value="REVERSE TRANSCRIPTASE-LIKE PROTEIN WITH RNA-DIRECTED DNA POLYMERASE DOMAIN"/>
    <property type="match status" value="1"/>
</dbReference>